<dbReference type="Proteomes" id="UP000318995">
    <property type="component" value="Unassembled WGS sequence"/>
</dbReference>
<evidence type="ECO:0000313" key="8">
    <source>
        <dbReference type="EMBL" id="TWT43270.1"/>
    </source>
</evidence>
<dbReference type="PANTHER" id="PTHR24305">
    <property type="entry name" value="CYTOCHROME P450"/>
    <property type="match status" value="1"/>
</dbReference>
<dbReference type="InterPro" id="IPR036396">
    <property type="entry name" value="Cyt_P450_sf"/>
</dbReference>
<feature type="binding site" description="axial binding residue" evidence="5">
    <location>
        <position position="457"/>
    </location>
    <ligand>
        <name>heme</name>
        <dbReference type="ChEBI" id="CHEBI:30413"/>
    </ligand>
    <ligandPart>
        <name>Fe</name>
        <dbReference type="ChEBI" id="CHEBI:18248"/>
    </ligandPart>
</feature>
<dbReference type="EMBL" id="SJPH01000004">
    <property type="protein sequence ID" value="TWT43270.1"/>
    <property type="molecule type" value="Genomic_DNA"/>
</dbReference>
<evidence type="ECO:0000256" key="5">
    <source>
        <dbReference type="PIRSR" id="PIRSR602403-1"/>
    </source>
</evidence>
<dbReference type="InterPro" id="IPR050121">
    <property type="entry name" value="Cytochrome_P450_monoxygenase"/>
</dbReference>
<dbReference type="Pfam" id="PF00067">
    <property type="entry name" value="p450"/>
    <property type="match status" value="1"/>
</dbReference>
<keyword evidence="4 5" id="KW-0408">Iron</keyword>
<dbReference type="PROSITE" id="PS00086">
    <property type="entry name" value="CYTOCHROME_P450"/>
    <property type="match status" value="1"/>
</dbReference>
<dbReference type="PRINTS" id="PR00465">
    <property type="entry name" value="EP450IV"/>
</dbReference>
<organism evidence="8 9">
    <name type="scientific">Botrimarina hoheduenensis</name>
    <dbReference type="NCBI Taxonomy" id="2528000"/>
    <lineage>
        <taxon>Bacteria</taxon>
        <taxon>Pseudomonadati</taxon>
        <taxon>Planctomycetota</taxon>
        <taxon>Planctomycetia</taxon>
        <taxon>Pirellulales</taxon>
        <taxon>Lacipirellulaceae</taxon>
        <taxon>Botrimarina</taxon>
    </lineage>
</organism>
<keyword evidence="9" id="KW-1185">Reference proteome</keyword>
<reference evidence="8 9" key="1">
    <citation type="submission" date="2019-02" db="EMBL/GenBank/DDBJ databases">
        <title>Deep-cultivation of Planctomycetes and their phenomic and genomic characterization uncovers novel biology.</title>
        <authorList>
            <person name="Wiegand S."/>
            <person name="Jogler M."/>
            <person name="Boedeker C."/>
            <person name="Pinto D."/>
            <person name="Vollmers J."/>
            <person name="Rivas-Marin E."/>
            <person name="Kohn T."/>
            <person name="Peeters S.H."/>
            <person name="Heuer A."/>
            <person name="Rast P."/>
            <person name="Oberbeckmann S."/>
            <person name="Bunk B."/>
            <person name="Jeske O."/>
            <person name="Meyerdierks A."/>
            <person name="Storesund J.E."/>
            <person name="Kallscheuer N."/>
            <person name="Luecker S."/>
            <person name="Lage O.M."/>
            <person name="Pohl T."/>
            <person name="Merkel B.J."/>
            <person name="Hornburger P."/>
            <person name="Mueller R.-W."/>
            <person name="Bruemmer F."/>
            <person name="Labrenz M."/>
            <person name="Spormann A.M."/>
            <person name="Op Den Camp H."/>
            <person name="Overmann J."/>
            <person name="Amann R."/>
            <person name="Jetten M.S.M."/>
            <person name="Mascher T."/>
            <person name="Medema M.H."/>
            <person name="Devos D.P."/>
            <person name="Kaster A.-K."/>
            <person name="Ovreas L."/>
            <person name="Rohde M."/>
            <person name="Galperin M.Y."/>
            <person name="Jogler C."/>
        </authorList>
    </citation>
    <scope>NUCLEOTIDE SEQUENCE [LARGE SCALE GENOMIC DNA]</scope>
    <source>
        <strain evidence="8 9">Pla111</strain>
    </source>
</reference>
<dbReference type="Gene3D" id="1.10.630.10">
    <property type="entry name" value="Cytochrome P450"/>
    <property type="match status" value="1"/>
</dbReference>
<evidence type="ECO:0000256" key="7">
    <source>
        <dbReference type="SAM" id="MobiDB-lite"/>
    </source>
</evidence>
<feature type="compositionally biased region" description="Low complexity" evidence="7">
    <location>
        <begin position="23"/>
        <end position="78"/>
    </location>
</feature>
<sequence>MSSREPSCPFSQAMKKPLGELGSADPPISASSPPGQLPATQTSVTQPSVTQPSVTQLSAKQSASNSATAAPTAVSPVVAPPVTHGSLVELSRDLLGGLRGLHAQHGPIAAFQDGDQRVLFLFDPEYNRQVLSDAQTFHAHFFALRGPKRSSQRRVTCGLLAMNGEQHKRNRRMVKEPFGPRAIEGYRQTIAELAADEVATWHDGECVDFNERMIRYMLKVTSRILFGLDEPALAYELGEQIAHWVALNNDFGVHALAPLENFDAGYQELLSFAQELEANVLKLIHHRRDNPNPAANDVLSILVGSLDAQGGLSDEELVGQCCVLFAAAHMTTAHSFSWTAFLLAQHPSVMQTLWEAIHDGTADEPHPTGAPSLLERVIKESMRVLPASAYSQRIAAEPVRVGPFEVQRGEPLVFTPLITHRLASLCDDPQRFDPDRWVTLKPTAYQYHPFGAGPRRCIGGPLAMEVLRTSLPIFLRDWRLSVQPGARIDAEVKSTMLNPKRGVPMVFDRHPQTTGEGRFIATAIEGNVAELVDLIEVPATNLPRKPR</sequence>
<name>A0A5C5VXU4_9BACT</name>
<comment type="caution">
    <text evidence="8">The sequence shown here is derived from an EMBL/GenBank/DDBJ whole genome shotgun (WGS) entry which is preliminary data.</text>
</comment>
<comment type="similarity">
    <text evidence="2 6">Belongs to the cytochrome P450 family.</text>
</comment>
<dbReference type="AlphaFoldDB" id="A0A5C5VXU4"/>
<gene>
    <name evidence="8" type="primary">ptlI</name>
    <name evidence="8" type="ORF">Pla111_22200</name>
</gene>
<dbReference type="InterPro" id="IPR017972">
    <property type="entry name" value="Cyt_P450_CS"/>
</dbReference>
<evidence type="ECO:0000256" key="2">
    <source>
        <dbReference type="ARBA" id="ARBA00010617"/>
    </source>
</evidence>
<dbReference type="GO" id="GO:0004497">
    <property type="term" value="F:monooxygenase activity"/>
    <property type="evidence" value="ECO:0007669"/>
    <property type="project" value="UniProtKB-KW"/>
</dbReference>
<keyword evidence="6 8" id="KW-0560">Oxidoreductase</keyword>
<keyword evidence="5 6" id="KW-0349">Heme</keyword>
<evidence type="ECO:0000256" key="6">
    <source>
        <dbReference type="RuleBase" id="RU000461"/>
    </source>
</evidence>
<dbReference type="PANTHER" id="PTHR24305:SF166">
    <property type="entry name" value="CYTOCHROME P450 12A4, MITOCHONDRIAL-RELATED"/>
    <property type="match status" value="1"/>
</dbReference>
<dbReference type="GO" id="GO:0005506">
    <property type="term" value="F:iron ion binding"/>
    <property type="evidence" value="ECO:0007669"/>
    <property type="project" value="InterPro"/>
</dbReference>
<dbReference type="GO" id="GO:0016705">
    <property type="term" value="F:oxidoreductase activity, acting on paired donors, with incorporation or reduction of molecular oxygen"/>
    <property type="evidence" value="ECO:0007669"/>
    <property type="project" value="InterPro"/>
</dbReference>
<dbReference type="GO" id="GO:0020037">
    <property type="term" value="F:heme binding"/>
    <property type="evidence" value="ECO:0007669"/>
    <property type="project" value="InterPro"/>
</dbReference>
<feature type="region of interest" description="Disordered" evidence="7">
    <location>
        <begin position="1"/>
        <end position="78"/>
    </location>
</feature>
<protein>
    <submittedName>
        <fullName evidence="8">Pentalenene oxygenase</fullName>
        <ecNumber evidence="8">1.14.15.32</ecNumber>
    </submittedName>
</protein>
<dbReference type="PRINTS" id="PR00385">
    <property type="entry name" value="P450"/>
</dbReference>
<evidence type="ECO:0000256" key="1">
    <source>
        <dbReference type="ARBA" id="ARBA00001971"/>
    </source>
</evidence>
<evidence type="ECO:0000313" key="9">
    <source>
        <dbReference type="Proteomes" id="UP000318995"/>
    </source>
</evidence>
<accession>A0A5C5VXU4</accession>
<dbReference type="SUPFAM" id="SSF48264">
    <property type="entry name" value="Cytochrome P450"/>
    <property type="match status" value="1"/>
</dbReference>
<evidence type="ECO:0000256" key="4">
    <source>
        <dbReference type="ARBA" id="ARBA00023004"/>
    </source>
</evidence>
<dbReference type="InterPro" id="IPR002403">
    <property type="entry name" value="Cyt_P450_E_grp-IV"/>
</dbReference>
<dbReference type="InterPro" id="IPR001128">
    <property type="entry name" value="Cyt_P450"/>
</dbReference>
<evidence type="ECO:0000256" key="3">
    <source>
        <dbReference type="ARBA" id="ARBA00022723"/>
    </source>
</evidence>
<proteinExistence type="inferred from homology"/>
<keyword evidence="6" id="KW-0503">Monooxygenase</keyword>
<keyword evidence="3 5" id="KW-0479">Metal-binding</keyword>
<dbReference type="EC" id="1.14.15.32" evidence="8"/>
<comment type="cofactor">
    <cofactor evidence="1 5">
        <name>heme</name>
        <dbReference type="ChEBI" id="CHEBI:30413"/>
    </cofactor>
</comment>